<gene>
    <name evidence="3" type="ORF">BN1708_018126</name>
</gene>
<accession>A0A0G4LTT0</accession>
<dbReference type="SUPFAM" id="SSF47473">
    <property type="entry name" value="EF-hand"/>
    <property type="match status" value="1"/>
</dbReference>
<keyword evidence="1" id="KW-0106">Calcium</keyword>
<keyword evidence="4" id="KW-1185">Reference proteome</keyword>
<dbReference type="InterPro" id="IPR018247">
    <property type="entry name" value="EF_Hand_1_Ca_BS"/>
</dbReference>
<dbReference type="EMBL" id="CVQH01018125">
    <property type="protein sequence ID" value="CRK25010.1"/>
    <property type="molecule type" value="Genomic_DNA"/>
</dbReference>
<dbReference type="Proteomes" id="UP000044602">
    <property type="component" value="Unassembled WGS sequence"/>
</dbReference>
<feature type="non-terminal residue" evidence="3">
    <location>
        <position position="158"/>
    </location>
</feature>
<name>A0A0G4LTT0_VERLO</name>
<evidence type="ECO:0000313" key="3">
    <source>
        <dbReference type="EMBL" id="CRK25010.1"/>
    </source>
</evidence>
<evidence type="ECO:0000256" key="1">
    <source>
        <dbReference type="ARBA" id="ARBA00022837"/>
    </source>
</evidence>
<evidence type="ECO:0000259" key="2">
    <source>
        <dbReference type="PROSITE" id="PS50222"/>
    </source>
</evidence>
<proteinExistence type="predicted"/>
<dbReference type="FunFam" id="1.10.238.10:FF:000445">
    <property type="entry name" value="Phosphatidylserine decarboxylase proenzyme 2"/>
    <property type="match status" value="1"/>
</dbReference>
<dbReference type="InterPro" id="IPR002048">
    <property type="entry name" value="EF_hand_dom"/>
</dbReference>
<dbReference type="AlphaFoldDB" id="A0A0G4LTT0"/>
<protein>
    <recommendedName>
        <fullName evidence="2">EF-hand domain-containing protein</fullName>
    </recommendedName>
</protein>
<dbReference type="InterPro" id="IPR011992">
    <property type="entry name" value="EF-hand-dom_pair"/>
</dbReference>
<organism evidence="3 4">
    <name type="scientific">Verticillium longisporum</name>
    <name type="common">Verticillium dahliae var. longisporum</name>
    <dbReference type="NCBI Taxonomy" id="100787"/>
    <lineage>
        <taxon>Eukaryota</taxon>
        <taxon>Fungi</taxon>
        <taxon>Dikarya</taxon>
        <taxon>Ascomycota</taxon>
        <taxon>Pezizomycotina</taxon>
        <taxon>Sordariomycetes</taxon>
        <taxon>Hypocreomycetidae</taxon>
        <taxon>Glomerellales</taxon>
        <taxon>Plectosphaerellaceae</taxon>
        <taxon>Verticillium</taxon>
    </lineage>
</organism>
<dbReference type="GO" id="GO:0005509">
    <property type="term" value="F:calcium ion binding"/>
    <property type="evidence" value="ECO:0007669"/>
    <property type="project" value="InterPro"/>
</dbReference>
<dbReference type="PROSITE" id="PS00018">
    <property type="entry name" value="EF_HAND_1"/>
    <property type="match status" value="1"/>
</dbReference>
<sequence>QLGTPSPPPAPAQFLNPEFLSPEQAIAGAGADTADIESDDIHFLDFQLPLKMKEADKWEAKHSPTLFVRAKFVTYPALRQQFWRSLLRQYDTDESGRISKVELTTMLDTLGSTLRESTIDSFFQRFPHKANDESGEEVYDLTMDEAVICLEDQLEAKS</sequence>
<feature type="non-terminal residue" evidence="3">
    <location>
        <position position="1"/>
    </location>
</feature>
<dbReference type="Gene3D" id="1.10.238.10">
    <property type="entry name" value="EF-hand"/>
    <property type="match status" value="1"/>
</dbReference>
<feature type="domain" description="EF-hand" evidence="2">
    <location>
        <begin position="78"/>
        <end position="113"/>
    </location>
</feature>
<dbReference type="PROSITE" id="PS50222">
    <property type="entry name" value="EF_HAND_2"/>
    <property type="match status" value="1"/>
</dbReference>
<reference evidence="3 4" key="1">
    <citation type="submission" date="2015-05" db="EMBL/GenBank/DDBJ databases">
        <authorList>
            <person name="Wang D.B."/>
            <person name="Wang M."/>
        </authorList>
    </citation>
    <scope>NUCLEOTIDE SEQUENCE [LARGE SCALE GENOMIC DNA]</scope>
    <source>
        <strain evidence="3">VL1</strain>
    </source>
</reference>
<dbReference type="STRING" id="100787.A0A0G4LTT0"/>
<evidence type="ECO:0000313" key="4">
    <source>
        <dbReference type="Proteomes" id="UP000044602"/>
    </source>
</evidence>